<keyword evidence="4" id="KW-0410">Iron transport</keyword>
<dbReference type="PROSITE" id="PS00211">
    <property type="entry name" value="ABC_TRANSPORTER_1"/>
    <property type="match status" value="1"/>
</dbReference>
<reference evidence="11" key="1">
    <citation type="journal article" date="2014" name="Int. J. Syst. Evol. Microbiol.">
        <title>Complete genome sequence of Corynebacterium casei LMG S-19264T (=DSM 44701T), isolated from a smear-ripened cheese.</title>
        <authorList>
            <consortium name="US DOE Joint Genome Institute (JGI-PGF)"/>
            <person name="Walter F."/>
            <person name="Albersmeier A."/>
            <person name="Kalinowski J."/>
            <person name="Ruckert C."/>
        </authorList>
    </citation>
    <scope>NUCLEOTIDE SEQUENCE</scope>
    <source>
        <strain evidence="11">CGMCC 1.12919</strain>
    </source>
</reference>
<dbReference type="SUPFAM" id="SSF52540">
    <property type="entry name" value="P-loop containing nucleoside triphosphate hydrolases"/>
    <property type="match status" value="1"/>
</dbReference>
<dbReference type="Gene3D" id="3.40.50.300">
    <property type="entry name" value="P-loop containing nucleotide triphosphate hydrolases"/>
    <property type="match status" value="1"/>
</dbReference>
<evidence type="ECO:0000256" key="8">
    <source>
        <dbReference type="ARBA" id="ARBA00023065"/>
    </source>
</evidence>
<dbReference type="InterPro" id="IPR050093">
    <property type="entry name" value="ABC_SmlMolc_Importer"/>
</dbReference>
<protein>
    <submittedName>
        <fullName evidence="11">Iron ABC transporter ATP-binding protein</fullName>
    </submittedName>
</protein>
<dbReference type="InterPro" id="IPR003593">
    <property type="entry name" value="AAA+_ATPase"/>
</dbReference>
<dbReference type="InterPro" id="IPR017871">
    <property type="entry name" value="ABC_transporter-like_CS"/>
</dbReference>
<evidence type="ECO:0000256" key="4">
    <source>
        <dbReference type="ARBA" id="ARBA00022496"/>
    </source>
</evidence>
<dbReference type="InterPro" id="IPR008995">
    <property type="entry name" value="Mo/tungstate-bd_C_term_dom"/>
</dbReference>
<keyword evidence="5" id="KW-0547">Nucleotide-binding</keyword>
<dbReference type="PANTHER" id="PTHR42781:SF4">
    <property type="entry name" value="SPERMIDINE_PUTRESCINE IMPORT ATP-BINDING PROTEIN POTA"/>
    <property type="match status" value="1"/>
</dbReference>
<dbReference type="CDD" id="cd03259">
    <property type="entry name" value="ABC_Carb_Solutes_like"/>
    <property type="match status" value="1"/>
</dbReference>
<keyword evidence="7" id="KW-0408">Iron</keyword>
<keyword evidence="8" id="KW-0406">Ion transport</keyword>
<evidence type="ECO:0000256" key="7">
    <source>
        <dbReference type="ARBA" id="ARBA00023004"/>
    </source>
</evidence>
<keyword evidence="3" id="KW-1003">Cell membrane</keyword>
<dbReference type="InterPro" id="IPR003439">
    <property type="entry name" value="ABC_transporter-like_ATP-bd"/>
</dbReference>
<dbReference type="PANTHER" id="PTHR42781">
    <property type="entry name" value="SPERMIDINE/PUTRESCINE IMPORT ATP-BINDING PROTEIN POTA"/>
    <property type="match status" value="1"/>
</dbReference>
<evidence type="ECO:0000256" key="2">
    <source>
        <dbReference type="ARBA" id="ARBA00022448"/>
    </source>
</evidence>
<dbReference type="GO" id="GO:0015408">
    <property type="term" value="F:ABC-type ferric iron transporter activity"/>
    <property type="evidence" value="ECO:0007669"/>
    <property type="project" value="InterPro"/>
</dbReference>
<dbReference type="AlphaFoldDB" id="A0A916XN08"/>
<dbReference type="InterPro" id="IPR027417">
    <property type="entry name" value="P-loop_NTPase"/>
</dbReference>
<dbReference type="InterPro" id="IPR015853">
    <property type="entry name" value="ABC_transpr_FbpC"/>
</dbReference>
<keyword evidence="6 11" id="KW-0067">ATP-binding</keyword>
<evidence type="ECO:0000256" key="3">
    <source>
        <dbReference type="ARBA" id="ARBA00022475"/>
    </source>
</evidence>
<dbReference type="GO" id="GO:0043190">
    <property type="term" value="C:ATP-binding cassette (ABC) transporter complex"/>
    <property type="evidence" value="ECO:0007669"/>
    <property type="project" value="InterPro"/>
</dbReference>
<accession>A0A916XN08</accession>
<keyword evidence="12" id="KW-1185">Reference proteome</keyword>
<sequence length="363" mass="38693">MASLSVRGLAKDIAGRSILAGIDLDVAPGEIMCLVGESGCGKSTLLRLIAGIERPAAGEIRLDGSLLAGPHVFVEPEQRGIGLMFQDYALFPHLTVGENLAFGLARLARSEARARVGETLEQLGIAHFAPRYPHMLSGGEQQRVALARALAPRPRVLLMDEPFSNLDGRLRDAVRFETLSILRRFDITTILVTHDPEEAVMAADRVTLMRAGRIMLTGRGRDLYARPGSPYAARFFGDCNEFAGVCRAGRVATPLGLVPAGAGVTEGEEVRVFVRPGSIGLSGAGAGIAGRVVEHWFRGEVEQFGIEVDGSAKLVVVRAPGPVDLAPGDHCRLAVDVARVIVFKACDNICDSRTEPWLTAAGA</sequence>
<dbReference type="FunFam" id="3.40.50.300:FF:000425">
    <property type="entry name" value="Probable ABC transporter, ATP-binding subunit"/>
    <property type="match status" value="1"/>
</dbReference>
<keyword evidence="2" id="KW-0813">Transport</keyword>
<dbReference type="GO" id="GO:0005524">
    <property type="term" value="F:ATP binding"/>
    <property type="evidence" value="ECO:0007669"/>
    <property type="project" value="UniProtKB-KW"/>
</dbReference>
<dbReference type="SUPFAM" id="SSF50331">
    <property type="entry name" value="MOP-like"/>
    <property type="match status" value="1"/>
</dbReference>
<keyword evidence="9" id="KW-0472">Membrane</keyword>
<dbReference type="Pfam" id="PF08402">
    <property type="entry name" value="TOBE_2"/>
    <property type="match status" value="1"/>
</dbReference>
<organism evidence="11 12">
    <name type="scientific">Chelatococcus reniformis</name>
    <dbReference type="NCBI Taxonomy" id="1494448"/>
    <lineage>
        <taxon>Bacteria</taxon>
        <taxon>Pseudomonadati</taxon>
        <taxon>Pseudomonadota</taxon>
        <taxon>Alphaproteobacteria</taxon>
        <taxon>Hyphomicrobiales</taxon>
        <taxon>Chelatococcaceae</taxon>
        <taxon>Chelatococcus</taxon>
    </lineage>
</organism>
<name>A0A916XN08_9HYPH</name>
<dbReference type="GO" id="GO:0016887">
    <property type="term" value="F:ATP hydrolysis activity"/>
    <property type="evidence" value="ECO:0007669"/>
    <property type="project" value="InterPro"/>
</dbReference>
<dbReference type="Proteomes" id="UP000637002">
    <property type="component" value="Unassembled WGS sequence"/>
</dbReference>
<gene>
    <name evidence="11" type="primary">fbpA1</name>
    <name evidence="11" type="ORF">GCM10010994_48870</name>
</gene>
<dbReference type="RefSeq" id="WP_188611790.1">
    <property type="nucleotide sequence ID" value="NZ_BMGG01000009.1"/>
</dbReference>
<reference evidence="11" key="2">
    <citation type="submission" date="2020-09" db="EMBL/GenBank/DDBJ databases">
        <authorList>
            <person name="Sun Q."/>
            <person name="Zhou Y."/>
        </authorList>
    </citation>
    <scope>NUCLEOTIDE SEQUENCE</scope>
    <source>
        <strain evidence="11">CGMCC 1.12919</strain>
    </source>
</reference>
<comment type="caution">
    <text evidence="11">The sequence shown here is derived from an EMBL/GenBank/DDBJ whole genome shotgun (WGS) entry which is preliminary data.</text>
</comment>
<proteinExistence type="inferred from homology"/>
<evidence type="ECO:0000256" key="9">
    <source>
        <dbReference type="ARBA" id="ARBA00023136"/>
    </source>
</evidence>
<dbReference type="InterPro" id="IPR013611">
    <property type="entry name" value="Transp-assoc_OB_typ2"/>
</dbReference>
<evidence type="ECO:0000259" key="10">
    <source>
        <dbReference type="PROSITE" id="PS50893"/>
    </source>
</evidence>
<dbReference type="GO" id="GO:0015697">
    <property type="term" value="P:quaternary ammonium group transport"/>
    <property type="evidence" value="ECO:0007669"/>
    <property type="project" value="UniProtKB-ARBA"/>
</dbReference>
<comment type="similarity">
    <text evidence="1">Belongs to the ABC transporter superfamily.</text>
</comment>
<evidence type="ECO:0000313" key="12">
    <source>
        <dbReference type="Proteomes" id="UP000637002"/>
    </source>
</evidence>
<dbReference type="PROSITE" id="PS50893">
    <property type="entry name" value="ABC_TRANSPORTER_2"/>
    <property type="match status" value="1"/>
</dbReference>
<dbReference type="EMBL" id="BMGG01000009">
    <property type="protein sequence ID" value="GGC85218.1"/>
    <property type="molecule type" value="Genomic_DNA"/>
</dbReference>
<dbReference type="SMART" id="SM00382">
    <property type="entry name" value="AAA"/>
    <property type="match status" value="1"/>
</dbReference>
<feature type="domain" description="ABC transporter" evidence="10">
    <location>
        <begin position="4"/>
        <end position="236"/>
    </location>
</feature>
<evidence type="ECO:0000313" key="11">
    <source>
        <dbReference type="EMBL" id="GGC85218.1"/>
    </source>
</evidence>
<evidence type="ECO:0000256" key="1">
    <source>
        <dbReference type="ARBA" id="ARBA00005417"/>
    </source>
</evidence>
<evidence type="ECO:0000256" key="6">
    <source>
        <dbReference type="ARBA" id="ARBA00022840"/>
    </source>
</evidence>
<dbReference type="Pfam" id="PF00005">
    <property type="entry name" value="ABC_tran"/>
    <property type="match status" value="1"/>
</dbReference>
<evidence type="ECO:0000256" key="5">
    <source>
        <dbReference type="ARBA" id="ARBA00022741"/>
    </source>
</evidence>